<dbReference type="Pfam" id="PF03471">
    <property type="entry name" value="CorC_HlyC"/>
    <property type="match status" value="1"/>
</dbReference>
<keyword evidence="3" id="KW-1003">Cell membrane</keyword>
<keyword evidence="7 9" id="KW-0129">CBS domain</keyword>
<evidence type="ECO:0000259" key="12">
    <source>
        <dbReference type="PROSITE" id="PS51371"/>
    </source>
</evidence>
<evidence type="ECO:0000256" key="9">
    <source>
        <dbReference type="PROSITE-ProRule" id="PRU00703"/>
    </source>
</evidence>
<dbReference type="SUPFAM" id="SSF56176">
    <property type="entry name" value="FAD-binding/transporter-associated domain-like"/>
    <property type="match status" value="1"/>
</dbReference>
<comment type="caution">
    <text evidence="14">The sequence shown here is derived from an EMBL/GenBank/DDBJ whole genome shotgun (WGS) entry which is preliminary data.</text>
</comment>
<dbReference type="PROSITE" id="PS51371">
    <property type="entry name" value="CBS"/>
    <property type="match status" value="2"/>
</dbReference>
<dbReference type="PANTHER" id="PTHR43099:SF6">
    <property type="entry name" value="UPF0053 PROTEIN RV1842C"/>
    <property type="match status" value="1"/>
</dbReference>
<feature type="domain" description="CBS" evidence="12">
    <location>
        <begin position="292"/>
        <end position="352"/>
    </location>
</feature>
<dbReference type="Pfam" id="PF01595">
    <property type="entry name" value="CNNM"/>
    <property type="match status" value="1"/>
</dbReference>
<name>A0ABP4W610_9ACTN</name>
<sequence>MTIVLSLLLGVVVVFVITLATGYFVAQEFAYMAVDRSRLRARAEAGDASAQRTLKVTGRTSFMLSGAQLGITVTGLLVGYVAEPLIGSAFGDMLSGTGVSTATGVAIGTVLALAFATVVQMIFGELVPKNLAISRPEPVARWLARSTLAYLAVTGWLIWFFDQASNLLLKALRIEPVHDVESSATPRDLRHIVAESRAAGDLTDEMSLLLDRMLDFPRRDVDHALVPRSRVDTVDADTIVGEVRRMMSTEHSRYPVIDDDDRILGVVHLTDLLLPDDLPDVDQDDTRPVTTVMRTPVVVPEMMLLPEALAQIVAADDQLACVVDEYGGLAGIITIEDLVEEIVGDLQDEHDETEEPLLVPDGDGWIVRGDAPLDEVERELVLMLPRGDFETIAGLVIAENGTLPDPGETVNVRLPDDPGDLAHEDEPIVRHLVVDVLEVDQYVPSSVRLSVVEGGDAVDELAPQGEEGTHG</sequence>
<dbReference type="InterPro" id="IPR016169">
    <property type="entry name" value="FAD-bd_PCMH_sub2"/>
</dbReference>
<dbReference type="EMBL" id="BAAAME010000005">
    <property type="protein sequence ID" value="GAA1747868.1"/>
    <property type="molecule type" value="Genomic_DNA"/>
</dbReference>
<feature type="transmembrane region" description="Helical" evidence="11">
    <location>
        <begin position="6"/>
        <end position="26"/>
    </location>
</feature>
<evidence type="ECO:0000256" key="4">
    <source>
        <dbReference type="ARBA" id="ARBA00022692"/>
    </source>
</evidence>
<dbReference type="SUPFAM" id="SSF54631">
    <property type="entry name" value="CBS-domain pair"/>
    <property type="match status" value="1"/>
</dbReference>
<keyword evidence="15" id="KW-1185">Reference proteome</keyword>
<dbReference type="SMART" id="SM01091">
    <property type="entry name" value="CorC_HlyC"/>
    <property type="match status" value="1"/>
</dbReference>
<dbReference type="InterPro" id="IPR005170">
    <property type="entry name" value="Transptr-assoc_dom"/>
</dbReference>
<keyword evidence="6 10" id="KW-1133">Transmembrane helix</keyword>
<dbReference type="Proteomes" id="UP001501057">
    <property type="component" value="Unassembled WGS sequence"/>
</dbReference>
<keyword evidence="4 10" id="KW-0812">Transmembrane</keyword>
<accession>A0ABP4W610</accession>
<dbReference type="InterPro" id="IPR046342">
    <property type="entry name" value="CBS_dom_sf"/>
</dbReference>
<dbReference type="Pfam" id="PF00571">
    <property type="entry name" value="CBS"/>
    <property type="match status" value="2"/>
</dbReference>
<feature type="domain" description="CBS" evidence="12">
    <location>
        <begin position="225"/>
        <end position="283"/>
    </location>
</feature>
<evidence type="ECO:0000256" key="5">
    <source>
        <dbReference type="ARBA" id="ARBA00022737"/>
    </source>
</evidence>
<dbReference type="PROSITE" id="PS51846">
    <property type="entry name" value="CNNM"/>
    <property type="match status" value="1"/>
</dbReference>
<evidence type="ECO:0000256" key="11">
    <source>
        <dbReference type="SAM" id="Phobius"/>
    </source>
</evidence>
<gene>
    <name evidence="14" type="ORF">GCM10009710_29890</name>
</gene>
<evidence type="ECO:0000256" key="7">
    <source>
        <dbReference type="ARBA" id="ARBA00023122"/>
    </source>
</evidence>
<reference evidence="15" key="1">
    <citation type="journal article" date="2019" name="Int. J. Syst. Evol. Microbiol.">
        <title>The Global Catalogue of Microorganisms (GCM) 10K type strain sequencing project: providing services to taxonomists for standard genome sequencing and annotation.</title>
        <authorList>
            <consortium name="The Broad Institute Genomics Platform"/>
            <consortium name="The Broad Institute Genome Sequencing Center for Infectious Disease"/>
            <person name="Wu L."/>
            <person name="Ma J."/>
        </authorList>
    </citation>
    <scope>NUCLEOTIDE SEQUENCE [LARGE SCALE GENOMIC DNA]</scope>
    <source>
        <strain evidence="15">JCM 13518</strain>
    </source>
</reference>
<keyword evidence="8 10" id="KW-0472">Membrane</keyword>
<evidence type="ECO:0000256" key="3">
    <source>
        <dbReference type="ARBA" id="ARBA00022475"/>
    </source>
</evidence>
<evidence type="ECO:0000313" key="15">
    <source>
        <dbReference type="Proteomes" id="UP001501057"/>
    </source>
</evidence>
<dbReference type="InterPro" id="IPR051676">
    <property type="entry name" value="UPF0053_domain"/>
</dbReference>
<feature type="transmembrane region" description="Helical" evidence="11">
    <location>
        <begin position="142"/>
        <end position="161"/>
    </location>
</feature>
<feature type="domain" description="CNNM transmembrane" evidence="13">
    <location>
        <begin position="3"/>
        <end position="206"/>
    </location>
</feature>
<evidence type="ECO:0000256" key="10">
    <source>
        <dbReference type="PROSITE-ProRule" id="PRU01193"/>
    </source>
</evidence>
<evidence type="ECO:0000313" key="14">
    <source>
        <dbReference type="EMBL" id="GAA1747868.1"/>
    </source>
</evidence>
<proteinExistence type="inferred from homology"/>
<evidence type="ECO:0000256" key="6">
    <source>
        <dbReference type="ARBA" id="ARBA00022989"/>
    </source>
</evidence>
<dbReference type="SMART" id="SM00116">
    <property type="entry name" value="CBS"/>
    <property type="match status" value="2"/>
</dbReference>
<comment type="similarity">
    <text evidence="2">Belongs to the UPF0053 family.</text>
</comment>
<dbReference type="InterPro" id="IPR036318">
    <property type="entry name" value="FAD-bd_PCMH-like_sf"/>
</dbReference>
<evidence type="ECO:0000256" key="8">
    <source>
        <dbReference type="ARBA" id="ARBA00023136"/>
    </source>
</evidence>
<dbReference type="InterPro" id="IPR000644">
    <property type="entry name" value="CBS_dom"/>
</dbReference>
<dbReference type="CDD" id="cd04590">
    <property type="entry name" value="CBS_pair_CorC_HlyC_assoc"/>
    <property type="match status" value="1"/>
</dbReference>
<dbReference type="InterPro" id="IPR044751">
    <property type="entry name" value="Ion_transp-like_CBS"/>
</dbReference>
<feature type="transmembrane region" description="Helical" evidence="11">
    <location>
        <begin position="62"/>
        <end position="82"/>
    </location>
</feature>
<dbReference type="InterPro" id="IPR002550">
    <property type="entry name" value="CNNM"/>
</dbReference>
<evidence type="ECO:0000256" key="1">
    <source>
        <dbReference type="ARBA" id="ARBA00004651"/>
    </source>
</evidence>
<keyword evidence="5" id="KW-0677">Repeat</keyword>
<dbReference type="Gene3D" id="3.30.465.10">
    <property type="match status" value="1"/>
</dbReference>
<protein>
    <submittedName>
        <fullName evidence="14">Hemolysin family protein</fullName>
    </submittedName>
</protein>
<dbReference type="PANTHER" id="PTHR43099">
    <property type="entry name" value="UPF0053 PROTEIN YRKA"/>
    <property type="match status" value="1"/>
</dbReference>
<dbReference type="RefSeq" id="WP_344203037.1">
    <property type="nucleotide sequence ID" value="NZ_BAAAME010000005.1"/>
</dbReference>
<organism evidence="14 15">
    <name type="scientific">Aeromicrobium alkaliterrae</name>
    <dbReference type="NCBI Taxonomy" id="302168"/>
    <lineage>
        <taxon>Bacteria</taxon>
        <taxon>Bacillati</taxon>
        <taxon>Actinomycetota</taxon>
        <taxon>Actinomycetes</taxon>
        <taxon>Propionibacteriales</taxon>
        <taxon>Nocardioidaceae</taxon>
        <taxon>Aeromicrobium</taxon>
    </lineage>
</organism>
<evidence type="ECO:0000259" key="13">
    <source>
        <dbReference type="PROSITE" id="PS51846"/>
    </source>
</evidence>
<dbReference type="Gene3D" id="3.10.580.10">
    <property type="entry name" value="CBS-domain"/>
    <property type="match status" value="1"/>
</dbReference>
<feature type="transmembrane region" description="Helical" evidence="11">
    <location>
        <begin position="102"/>
        <end position="122"/>
    </location>
</feature>
<comment type="subcellular location">
    <subcellularLocation>
        <location evidence="1">Cell membrane</location>
        <topology evidence="1">Multi-pass membrane protein</topology>
    </subcellularLocation>
</comment>
<evidence type="ECO:0000256" key="2">
    <source>
        <dbReference type="ARBA" id="ARBA00006337"/>
    </source>
</evidence>